<name>A0A3M0KRW0_HIRRU</name>
<dbReference type="PANTHER" id="PTHR33332">
    <property type="entry name" value="REVERSE TRANSCRIPTASE DOMAIN-CONTAINING PROTEIN"/>
    <property type="match status" value="1"/>
</dbReference>
<proteinExistence type="predicted"/>
<evidence type="ECO:0000313" key="2">
    <source>
        <dbReference type="Proteomes" id="UP000269221"/>
    </source>
</evidence>
<dbReference type="EMBL" id="QRBI01000104">
    <property type="protein sequence ID" value="RMC16008.1"/>
    <property type="molecule type" value="Genomic_DNA"/>
</dbReference>
<dbReference type="Proteomes" id="UP000269221">
    <property type="component" value="Unassembled WGS sequence"/>
</dbReference>
<dbReference type="AlphaFoldDB" id="A0A3M0KRW0"/>
<sequence>MKITTPISNVNLDGGVHRVLGALPKFNEVSPKRAIVFKNQNLIINSVYYTKLCVAFGKLDGTDAIQSDLGRFERWTHEKIVKFNKTKCKVLHIRQGNHKQKFSLDGDRIKSSPEEKDLVLVDEKLDMTCHCTLASQNTNRVLGCIKRRMTSRADSTAVLHFCETLPGVLNTTLGLPRQEICVPVGVGSGEGH</sequence>
<comment type="caution">
    <text evidence="1">The sequence shown here is derived from an EMBL/GenBank/DDBJ whole genome shotgun (WGS) entry which is preliminary data.</text>
</comment>
<gene>
    <name evidence="1" type="ORF">DUI87_08215</name>
</gene>
<protein>
    <recommendedName>
        <fullName evidence="3">Reverse transcriptase domain-containing protein</fullName>
    </recommendedName>
</protein>
<evidence type="ECO:0000313" key="1">
    <source>
        <dbReference type="EMBL" id="RMC16008.1"/>
    </source>
</evidence>
<evidence type="ECO:0008006" key="3">
    <source>
        <dbReference type="Google" id="ProtNLM"/>
    </source>
</evidence>
<organism evidence="1 2">
    <name type="scientific">Hirundo rustica rustica</name>
    <dbReference type="NCBI Taxonomy" id="333673"/>
    <lineage>
        <taxon>Eukaryota</taxon>
        <taxon>Metazoa</taxon>
        <taxon>Chordata</taxon>
        <taxon>Craniata</taxon>
        <taxon>Vertebrata</taxon>
        <taxon>Euteleostomi</taxon>
        <taxon>Archelosauria</taxon>
        <taxon>Archosauria</taxon>
        <taxon>Dinosauria</taxon>
        <taxon>Saurischia</taxon>
        <taxon>Theropoda</taxon>
        <taxon>Coelurosauria</taxon>
        <taxon>Aves</taxon>
        <taxon>Neognathae</taxon>
        <taxon>Neoaves</taxon>
        <taxon>Telluraves</taxon>
        <taxon>Australaves</taxon>
        <taxon>Passeriformes</taxon>
        <taxon>Sylvioidea</taxon>
        <taxon>Hirundinidae</taxon>
        <taxon>Hirundo</taxon>
    </lineage>
</organism>
<reference evidence="1 2" key="1">
    <citation type="submission" date="2018-07" db="EMBL/GenBank/DDBJ databases">
        <title>A high quality draft genome assembly of the barn swallow (H. rustica rustica).</title>
        <authorList>
            <person name="Formenti G."/>
            <person name="Chiara M."/>
            <person name="Poveda L."/>
            <person name="Francoijs K.-J."/>
            <person name="Bonisoli-Alquati A."/>
            <person name="Canova L."/>
            <person name="Gianfranceschi L."/>
            <person name="Horner D.S."/>
            <person name="Saino N."/>
        </authorList>
    </citation>
    <scope>NUCLEOTIDE SEQUENCE [LARGE SCALE GENOMIC DNA]</scope>
    <source>
        <strain evidence="1">Chelidonia</strain>
        <tissue evidence="1">Blood</tissue>
    </source>
</reference>
<accession>A0A3M0KRW0</accession>
<keyword evidence="2" id="KW-1185">Reference proteome</keyword>
<dbReference type="OrthoDB" id="416454at2759"/>
<dbReference type="STRING" id="333673.A0A3M0KRW0"/>